<feature type="region of interest" description="Disordered" evidence="1">
    <location>
        <begin position="1"/>
        <end position="79"/>
    </location>
</feature>
<keyword evidence="3" id="KW-1185">Reference proteome</keyword>
<reference evidence="2" key="1">
    <citation type="journal article" date="2022" name="bioRxiv">
        <title>Sequencing and chromosome-scale assembly of the giantPleurodeles waltlgenome.</title>
        <authorList>
            <person name="Brown T."/>
            <person name="Elewa A."/>
            <person name="Iarovenko S."/>
            <person name="Subramanian E."/>
            <person name="Araus A.J."/>
            <person name="Petzold A."/>
            <person name="Susuki M."/>
            <person name="Suzuki K.-i.T."/>
            <person name="Hayashi T."/>
            <person name="Toyoda A."/>
            <person name="Oliveira C."/>
            <person name="Osipova E."/>
            <person name="Leigh N.D."/>
            <person name="Simon A."/>
            <person name="Yun M.H."/>
        </authorList>
    </citation>
    <scope>NUCLEOTIDE SEQUENCE</scope>
    <source>
        <strain evidence="2">20211129_DDA</strain>
        <tissue evidence="2">Liver</tissue>
    </source>
</reference>
<accession>A0AAV7RTW7</accession>
<evidence type="ECO:0000313" key="2">
    <source>
        <dbReference type="EMBL" id="KAJ1154378.1"/>
    </source>
</evidence>
<evidence type="ECO:0000313" key="3">
    <source>
        <dbReference type="Proteomes" id="UP001066276"/>
    </source>
</evidence>
<feature type="compositionally biased region" description="Gly residues" evidence="1">
    <location>
        <begin position="53"/>
        <end position="63"/>
    </location>
</feature>
<dbReference type="AlphaFoldDB" id="A0AAV7RTW7"/>
<comment type="caution">
    <text evidence="2">The sequence shown here is derived from an EMBL/GenBank/DDBJ whole genome shotgun (WGS) entry which is preliminary data.</text>
</comment>
<protein>
    <submittedName>
        <fullName evidence="2">Uncharacterized protein</fullName>
    </submittedName>
</protein>
<feature type="compositionally biased region" description="Basic and acidic residues" evidence="1">
    <location>
        <begin position="41"/>
        <end position="52"/>
    </location>
</feature>
<evidence type="ECO:0000256" key="1">
    <source>
        <dbReference type="SAM" id="MobiDB-lite"/>
    </source>
</evidence>
<sequence>MPPNFLTRDEPPERTWGPSEALAGYRLGGTYETGPSPKLDGGARRRSIERAPGRGGDTGGSGDRAGDPPAPANTVDLTV</sequence>
<name>A0AAV7RTW7_PLEWA</name>
<proteinExistence type="predicted"/>
<dbReference type="EMBL" id="JANPWB010000009">
    <property type="protein sequence ID" value="KAJ1154378.1"/>
    <property type="molecule type" value="Genomic_DNA"/>
</dbReference>
<gene>
    <name evidence="2" type="ORF">NDU88_007130</name>
</gene>
<dbReference type="Proteomes" id="UP001066276">
    <property type="component" value="Chromosome 5"/>
</dbReference>
<organism evidence="2 3">
    <name type="scientific">Pleurodeles waltl</name>
    <name type="common">Iberian ribbed newt</name>
    <dbReference type="NCBI Taxonomy" id="8319"/>
    <lineage>
        <taxon>Eukaryota</taxon>
        <taxon>Metazoa</taxon>
        <taxon>Chordata</taxon>
        <taxon>Craniata</taxon>
        <taxon>Vertebrata</taxon>
        <taxon>Euteleostomi</taxon>
        <taxon>Amphibia</taxon>
        <taxon>Batrachia</taxon>
        <taxon>Caudata</taxon>
        <taxon>Salamandroidea</taxon>
        <taxon>Salamandridae</taxon>
        <taxon>Pleurodelinae</taxon>
        <taxon>Pleurodeles</taxon>
    </lineage>
</organism>